<dbReference type="WBParaSite" id="ALUE_0001456901-mRNA-1">
    <property type="protein sequence ID" value="ALUE_0001456901-mRNA-1"/>
    <property type="gene ID" value="ALUE_0001456901"/>
</dbReference>
<evidence type="ECO:0000313" key="2">
    <source>
        <dbReference type="WBParaSite" id="ALUE_0001456901-mRNA-1"/>
    </source>
</evidence>
<keyword evidence="1" id="KW-1185">Reference proteome</keyword>
<protein>
    <submittedName>
        <fullName evidence="2">Secreted protein</fullName>
    </submittedName>
</protein>
<organism evidence="1 2">
    <name type="scientific">Ascaris lumbricoides</name>
    <name type="common">Giant roundworm</name>
    <dbReference type="NCBI Taxonomy" id="6252"/>
    <lineage>
        <taxon>Eukaryota</taxon>
        <taxon>Metazoa</taxon>
        <taxon>Ecdysozoa</taxon>
        <taxon>Nematoda</taxon>
        <taxon>Chromadorea</taxon>
        <taxon>Rhabditida</taxon>
        <taxon>Spirurina</taxon>
        <taxon>Ascaridomorpha</taxon>
        <taxon>Ascaridoidea</taxon>
        <taxon>Ascarididae</taxon>
        <taxon>Ascaris</taxon>
    </lineage>
</organism>
<proteinExistence type="predicted"/>
<name>A0A0M3IAG7_ASCLU</name>
<evidence type="ECO:0000313" key="1">
    <source>
        <dbReference type="Proteomes" id="UP000036681"/>
    </source>
</evidence>
<accession>A0A0M3IAG7</accession>
<dbReference type="Proteomes" id="UP000036681">
    <property type="component" value="Unplaced"/>
</dbReference>
<reference evidence="2" key="1">
    <citation type="submission" date="2017-02" db="UniProtKB">
        <authorList>
            <consortium name="WormBaseParasite"/>
        </authorList>
    </citation>
    <scope>IDENTIFICATION</scope>
</reference>
<sequence length="60" mass="6623">MRALRSLFPIQCVSVHLFSSLPAVVSAVLQFFHKNAVLFSLIPISCAHSQASHPFAYFCS</sequence>
<dbReference type="AlphaFoldDB" id="A0A0M3IAG7"/>